<evidence type="ECO:0000313" key="1">
    <source>
        <dbReference type="EMBL" id="SJZ67130.1"/>
    </source>
</evidence>
<dbReference type="AlphaFoldDB" id="A0A1T4MJ44"/>
<organism evidence="1 2">
    <name type="scientific">Treponema berlinense</name>
    <dbReference type="NCBI Taxonomy" id="225004"/>
    <lineage>
        <taxon>Bacteria</taxon>
        <taxon>Pseudomonadati</taxon>
        <taxon>Spirochaetota</taxon>
        <taxon>Spirochaetia</taxon>
        <taxon>Spirochaetales</taxon>
        <taxon>Treponemataceae</taxon>
        <taxon>Treponema</taxon>
    </lineage>
</organism>
<proteinExistence type="predicted"/>
<accession>A0A1T4MJ44</accession>
<dbReference type="STRING" id="225004.SAMN02745152_00882"/>
<gene>
    <name evidence="1" type="ORF">SAMN02745152_00882</name>
</gene>
<name>A0A1T4MJ44_9SPIR</name>
<keyword evidence="2" id="KW-1185">Reference proteome</keyword>
<dbReference type="EMBL" id="FUXC01000004">
    <property type="protein sequence ID" value="SJZ67130.1"/>
    <property type="molecule type" value="Genomic_DNA"/>
</dbReference>
<evidence type="ECO:0000313" key="2">
    <source>
        <dbReference type="Proteomes" id="UP000190395"/>
    </source>
</evidence>
<reference evidence="1 2" key="1">
    <citation type="submission" date="2017-02" db="EMBL/GenBank/DDBJ databases">
        <authorList>
            <person name="Peterson S.W."/>
        </authorList>
    </citation>
    <scope>NUCLEOTIDE SEQUENCE [LARGE SCALE GENOMIC DNA]</scope>
    <source>
        <strain evidence="1 2">ATCC BAA-909</strain>
    </source>
</reference>
<protein>
    <submittedName>
        <fullName evidence="1">Uncharacterized protein</fullName>
    </submittedName>
</protein>
<dbReference type="Proteomes" id="UP000190395">
    <property type="component" value="Unassembled WGS sequence"/>
</dbReference>
<sequence>MSEISSDNLHHFTHSFEVLQSILLNGFYPHITEEDISFILIY</sequence>